<evidence type="ECO:0000313" key="1">
    <source>
        <dbReference type="EMBL" id="KAF0037025.1"/>
    </source>
</evidence>
<reference evidence="1 2" key="1">
    <citation type="submission" date="2019-06" db="EMBL/GenBank/DDBJ databases">
        <title>Draft genomes of female and male turbot (Scophthalmus maximus).</title>
        <authorList>
            <person name="Xu H."/>
            <person name="Xu X.-W."/>
            <person name="Shao C."/>
            <person name="Chen S."/>
        </authorList>
    </citation>
    <scope>NUCLEOTIDE SEQUENCE [LARGE SCALE GENOMIC DNA]</scope>
    <source>
        <strain evidence="1">Ysfricsl-2016a</strain>
        <tissue evidence="1">Blood</tissue>
    </source>
</reference>
<dbReference type="AlphaFoldDB" id="A0A6A4SWC9"/>
<protein>
    <submittedName>
        <fullName evidence="1">Uncharacterized protein</fullName>
    </submittedName>
</protein>
<sequence>MYISSKEQGLLDPTCRQPLCKNSLVNIEKMADPGASEDELNFVQVFFRLSVCLSVTSISNGSIDRPFVLFEQIRRVTED</sequence>
<proteinExistence type="predicted"/>
<comment type="caution">
    <text evidence="1">The sequence shown here is derived from an EMBL/GenBank/DDBJ whole genome shotgun (WGS) entry which is preliminary data.</text>
</comment>
<gene>
    <name evidence="1" type="ORF">F2P81_009899</name>
</gene>
<dbReference type="Proteomes" id="UP000438429">
    <property type="component" value="Unassembled WGS sequence"/>
</dbReference>
<accession>A0A6A4SWC9</accession>
<evidence type="ECO:0000313" key="2">
    <source>
        <dbReference type="Proteomes" id="UP000438429"/>
    </source>
</evidence>
<dbReference type="EMBL" id="VEVO01000009">
    <property type="protein sequence ID" value="KAF0037025.1"/>
    <property type="molecule type" value="Genomic_DNA"/>
</dbReference>
<organism evidence="1 2">
    <name type="scientific">Scophthalmus maximus</name>
    <name type="common">Turbot</name>
    <name type="synonym">Psetta maxima</name>
    <dbReference type="NCBI Taxonomy" id="52904"/>
    <lineage>
        <taxon>Eukaryota</taxon>
        <taxon>Metazoa</taxon>
        <taxon>Chordata</taxon>
        <taxon>Craniata</taxon>
        <taxon>Vertebrata</taxon>
        <taxon>Euteleostomi</taxon>
        <taxon>Actinopterygii</taxon>
        <taxon>Neopterygii</taxon>
        <taxon>Teleostei</taxon>
        <taxon>Neoteleostei</taxon>
        <taxon>Acanthomorphata</taxon>
        <taxon>Carangaria</taxon>
        <taxon>Pleuronectiformes</taxon>
        <taxon>Pleuronectoidei</taxon>
        <taxon>Scophthalmidae</taxon>
        <taxon>Scophthalmus</taxon>
    </lineage>
</organism>
<name>A0A6A4SWC9_SCOMX</name>